<organism evidence="1">
    <name type="scientific">uncultured Anaerotruncus sp</name>
    <dbReference type="NCBI Taxonomy" id="905011"/>
    <lineage>
        <taxon>Bacteria</taxon>
        <taxon>Bacillati</taxon>
        <taxon>Bacillota</taxon>
        <taxon>Clostridia</taxon>
        <taxon>Eubacteriales</taxon>
        <taxon>Oscillospiraceae</taxon>
        <taxon>Anaerotruncus</taxon>
        <taxon>environmental samples</taxon>
    </lineage>
</organism>
<dbReference type="SUPFAM" id="SSF46785">
    <property type="entry name" value="Winged helix' DNA-binding domain"/>
    <property type="match status" value="1"/>
</dbReference>
<dbReference type="EMBL" id="FMHG01000001">
    <property type="protein sequence ID" value="SCJ42859.1"/>
    <property type="molecule type" value="Genomic_DNA"/>
</dbReference>
<dbReference type="InterPro" id="IPR000944">
    <property type="entry name" value="Tscrpt_reg_Rrf2"/>
</dbReference>
<dbReference type="GO" id="GO:0005829">
    <property type="term" value="C:cytosol"/>
    <property type="evidence" value="ECO:0007669"/>
    <property type="project" value="TreeGrafter"/>
</dbReference>
<dbReference type="Pfam" id="PF02082">
    <property type="entry name" value="Rrf2"/>
    <property type="match status" value="1"/>
</dbReference>
<evidence type="ECO:0000313" key="1">
    <source>
        <dbReference type="EMBL" id="SCJ42859.1"/>
    </source>
</evidence>
<gene>
    <name evidence="1" type="primary">ywnA</name>
    <name evidence="1" type="ORF">SAMEA3545359_00318</name>
</gene>
<dbReference type="PROSITE" id="PS51197">
    <property type="entry name" value="HTH_RRF2_2"/>
    <property type="match status" value="1"/>
</dbReference>
<dbReference type="InterPro" id="IPR030489">
    <property type="entry name" value="TR_Rrf2-type_CS"/>
</dbReference>
<name>A0A1C6GBZ4_9FIRM</name>
<proteinExistence type="predicted"/>
<protein>
    <submittedName>
        <fullName evidence="1">Putative HTH-type transcriptional regulator ywnA</fullName>
    </submittedName>
</protein>
<dbReference type="GO" id="GO:0003700">
    <property type="term" value="F:DNA-binding transcription factor activity"/>
    <property type="evidence" value="ECO:0007669"/>
    <property type="project" value="TreeGrafter"/>
</dbReference>
<dbReference type="PROSITE" id="PS01332">
    <property type="entry name" value="HTH_RRF2_1"/>
    <property type="match status" value="1"/>
</dbReference>
<reference evidence="1" key="1">
    <citation type="submission" date="2015-09" db="EMBL/GenBank/DDBJ databases">
        <authorList>
            <consortium name="Pathogen Informatics"/>
        </authorList>
    </citation>
    <scope>NUCLEOTIDE SEQUENCE</scope>
    <source>
        <strain evidence="1">2789STDY5834896</strain>
    </source>
</reference>
<accession>A0A1C6GBZ4</accession>
<sequence length="140" mass="14952">MNGDLSLAVHALVFLDHKNCTQSSEQLAQNICTHPVRVRRVLAKLARAGLVRTREGGAGGYLLVRPAADITLCQVAAALSVRFVEVSWRSGDVDMDCLVASGMGAVMDGIYRELDELCQKRLQSIAIGDLTAQIFGGPAA</sequence>
<dbReference type="PANTHER" id="PTHR33221:SF15">
    <property type="entry name" value="HTH-TYPE TRANSCRIPTIONAL REGULATOR YWGB-RELATED"/>
    <property type="match status" value="1"/>
</dbReference>
<dbReference type="AlphaFoldDB" id="A0A1C6GBZ4"/>
<dbReference type="Gene3D" id="1.10.10.10">
    <property type="entry name" value="Winged helix-like DNA-binding domain superfamily/Winged helix DNA-binding domain"/>
    <property type="match status" value="1"/>
</dbReference>
<dbReference type="PANTHER" id="PTHR33221">
    <property type="entry name" value="WINGED HELIX-TURN-HELIX TRANSCRIPTIONAL REGULATOR, RRF2 FAMILY"/>
    <property type="match status" value="1"/>
</dbReference>
<dbReference type="InterPro" id="IPR036388">
    <property type="entry name" value="WH-like_DNA-bd_sf"/>
</dbReference>
<dbReference type="InterPro" id="IPR036390">
    <property type="entry name" value="WH_DNA-bd_sf"/>
</dbReference>